<feature type="repeat" description="Solcar" evidence="10">
    <location>
        <begin position="109"/>
        <end position="192"/>
    </location>
</feature>
<sequence>MTKLIKGSKGAAYIAASVFAGAVASILLCPMESTRIRQVTDPEYADKGLMTAFPKLVKEEGFGPMFSGIWAMLSKQVPYTMAKQVSFDIVAGLLYASLTKKEGVTADDLKWIVSVSAAFIASLFACIFSQPGDMILTETFKGSSGKGFFGIVKDINDKGGIPAFFTGTGARIVHVGMIITSQLVIYDIVKQALGLPATGKH</sequence>
<dbReference type="PANTHER" id="PTHR45671">
    <property type="entry name" value="SOLUTE CARRIER FAMILY 25 (MITOCHONDRIAL CARRIER PHOSPHATE CARRIER), MEMBER 3, LIKE-RELATED-RELATED"/>
    <property type="match status" value="1"/>
</dbReference>
<protein>
    <recommendedName>
        <fullName evidence="14">ADP,ATP carrier protein</fullName>
    </recommendedName>
</protein>
<evidence type="ECO:0000256" key="12">
    <source>
        <dbReference type="SAM" id="Phobius"/>
    </source>
</evidence>
<dbReference type="AlphaFoldDB" id="A0A7S0B1W9"/>
<dbReference type="GO" id="GO:0005315">
    <property type="term" value="F:phosphate transmembrane transporter activity"/>
    <property type="evidence" value="ECO:0007669"/>
    <property type="project" value="InterPro"/>
</dbReference>
<evidence type="ECO:0000256" key="5">
    <source>
        <dbReference type="ARBA" id="ARBA00022737"/>
    </source>
</evidence>
<evidence type="ECO:0000256" key="9">
    <source>
        <dbReference type="ARBA" id="ARBA00023136"/>
    </source>
</evidence>
<evidence type="ECO:0000313" key="13">
    <source>
        <dbReference type="EMBL" id="CAD8381105.1"/>
    </source>
</evidence>
<feature type="transmembrane region" description="Helical" evidence="12">
    <location>
        <begin position="12"/>
        <end position="29"/>
    </location>
</feature>
<keyword evidence="7 12" id="KW-1133">Transmembrane helix</keyword>
<dbReference type="EMBL" id="HBEJ01019495">
    <property type="protein sequence ID" value="CAD8381105.1"/>
    <property type="molecule type" value="Transcribed_RNA"/>
</dbReference>
<dbReference type="InterPro" id="IPR023395">
    <property type="entry name" value="MCP_dom_sf"/>
</dbReference>
<evidence type="ECO:0000256" key="8">
    <source>
        <dbReference type="ARBA" id="ARBA00023128"/>
    </source>
</evidence>
<evidence type="ECO:0000256" key="11">
    <source>
        <dbReference type="RuleBase" id="RU000488"/>
    </source>
</evidence>
<name>A0A7S0B1W9_9STRA</name>
<comment type="subcellular location">
    <subcellularLocation>
        <location evidence="1">Mitochondrion inner membrane</location>
        <topology evidence="1">Multi-pass membrane protein</topology>
    </subcellularLocation>
</comment>
<evidence type="ECO:0000256" key="1">
    <source>
        <dbReference type="ARBA" id="ARBA00004448"/>
    </source>
</evidence>
<accession>A0A7S0B1W9</accession>
<evidence type="ECO:0000256" key="7">
    <source>
        <dbReference type="ARBA" id="ARBA00022989"/>
    </source>
</evidence>
<keyword evidence="5" id="KW-0677">Repeat</keyword>
<evidence type="ECO:0008006" key="14">
    <source>
        <dbReference type="Google" id="ProtNLM"/>
    </source>
</evidence>
<feature type="repeat" description="Solcar" evidence="10">
    <location>
        <begin position="8"/>
        <end position="93"/>
    </location>
</feature>
<keyword evidence="8" id="KW-0496">Mitochondrion</keyword>
<evidence type="ECO:0000256" key="3">
    <source>
        <dbReference type="ARBA" id="ARBA00022448"/>
    </source>
</evidence>
<keyword evidence="9 10" id="KW-0472">Membrane</keyword>
<proteinExistence type="inferred from homology"/>
<reference evidence="13" key="1">
    <citation type="submission" date="2021-01" db="EMBL/GenBank/DDBJ databases">
        <authorList>
            <person name="Corre E."/>
            <person name="Pelletier E."/>
            <person name="Niang G."/>
            <person name="Scheremetjew M."/>
            <person name="Finn R."/>
            <person name="Kale V."/>
            <person name="Holt S."/>
            <person name="Cochrane G."/>
            <person name="Meng A."/>
            <person name="Brown T."/>
            <person name="Cohen L."/>
        </authorList>
    </citation>
    <scope>NUCLEOTIDE SEQUENCE</scope>
    <source>
        <strain evidence="13">CCMP3303</strain>
    </source>
</reference>
<gene>
    <name evidence="13" type="ORF">MPOL1434_LOCUS11367</name>
</gene>
<dbReference type="GO" id="GO:0005743">
    <property type="term" value="C:mitochondrial inner membrane"/>
    <property type="evidence" value="ECO:0007669"/>
    <property type="project" value="UniProtKB-SubCell"/>
</dbReference>
<dbReference type="InterPro" id="IPR018108">
    <property type="entry name" value="MCP_transmembrane"/>
</dbReference>
<keyword evidence="4 10" id="KW-0812">Transmembrane</keyword>
<evidence type="ECO:0000256" key="2">
    <source>
        <dbReference type="ARBA" id="ARBA00006375"/>
    </source>
</evidence>
<organism evidence="13">
    <name type="scientific">Minutocellus polymorphus</name>
    <dbReference type="NCBI Taxonomy" id="265543"/>
    <lineage>
        <taxon>Eukaryota</taxon>
        <taxon>Sar</taxon>
        <taxon>Stramenopiles</taxon>
        <taxon>Ochrophyta</taxon>
        <taxon>Bacillariophyta</taxon>
        <taxon>Mediophyceae</taxon>
        <taxon>Cymatosirophycidae</taxon>
        <taxon>Cymatosirales</taxon>
        <taxon>Cymatosiraceae</taxon>
        <taxon>Minutocellus</taxon>
    </lineage>
</organism>
<dbReference type="Gene3D" id="1.50.40.10">
    <property type="entry name" value="Mitochondrial carrier domain"/>
    <property type="match status" value="1"/>
</dbReference>
<keyword evidence="3 11" id="KW-0813">Transport</keyword>
<feature type="transmembrane region" description="Helical" evidence="12">
    <location>
        <begin position="111"/>
        <end position="128"/>
    </location>
</feature>
<evidence type="ECO:0000256" key="4">
    <source>
        <dbReference type="ARBA" id="ARBA00022692"/>
    </source>
</evidence>
<keyword evidence="6" id="KW-0999">Mitochondrion inner membrane</keyword>
<dbReference type="Pfam" id="PF00153">
    <property type="entry name" value="Mito_carr"/>
    <property type="match status" value="2"/>
</dbReference>
<dbReference type="GO" id="GO:1990547">
    <property type="term" value="P:mitochondrial phosphate ion transmembrane transport"/>
    <property type="evidence" value="ECO:0007669"/>
    <property type="project" value="InterPro"/>
</dbReference>
<dbReference type="PANTHER" id="PTHR45671:SF12">
    <property type="entry name" value="MITOCHONDRIAL PHOSPHATE CARRIER PROTEIN"/>
    <property type="match status" value="1"/>
</dbReference>
<evidence type="ECO:0000256" key="6">
    <source>
        <dbReference type="ARBA" id="ARBA00022792"/>
    </source>
</evidence>
<dbReference type="InterPro" id="IPR044677">
    <property type="entry name" value="SLC25A3/Pic2/Mir1-like"/>
</dbReference>
<dbReference type="SUPFAM" id="SSF103506">
    <property type="entry name" value="Mitochondrial carrier"/>
    <property type="match status" value="1"/>
</dbReference>
<evidence type="ECO:0000256" key="10">
    <source>
        <dbReference type="PROSITE-ProRule" id="PRU00282"/>
    </source>
</evidence>
<dbReference type="PROSITE" id="PS50920">
    <property type="entry name" value="SOLCAR"/>
    <property type="match status" value="2"/>
</dbReference>
<comment type="similarity">
    <text evidence="2 11">Belongs to the mitochondrial carrier (TC 2.A.29) family.</text>
</comment>